<keyword evidence="6" id="KW-1185">Reference proteome</keyword>
<protein>
    <recommendedName>
        <fullName evidence="4">Kringle domain-containing protein</fullName>
    </recommendedName>
</protein>
<dbReference type="PROSITE" id="PS50070">
    <property type="entry name" value="KRINGLE_2"/>
    <property type="match status" value="1"/>
</dbReference>
<reference evidence="5" key="1">
    <citation type="submission" date="2021-03" db="EMBL/GenBank/DDBJ databases">
        <authorList>
            <person name="Tran Van P."/>
        </authorList>
    </citation>
    <scope>NUCLEOTIDE SEQUENCE</scope>
</reference>
<dbReference type="InterPro" id="IPR013806">
    <property type="entry name" value="Kringle-like"/>
</dbReference>
<name>A0ABN7P116_TIMPD</name>
<keyword evidence="2" id="KW-1015">Disulfide bond</keyword>
<evidence type="ECO:0000313" key="5">
    <source>
        <dbReference type="EMBL" id="CAG2060636.1"/>
    </source>
</evidence>
<evidence type="ECO:0000259" key="4">
    <source>
        <dbReference type="PROSITE" id="PS50070"/>
    </source>
</evidence>
<dbReference type="SUPFAM" id="SSF57440">
    <property type="entry name" value="Kringle-like"/>
    <property type="match status" value="1"/>
</dbReference>
<sequence length="145" mass="16424">MNPIEEGHQPPEAMTPECAISQAEVGYHGTQWVTDTGLACIPWTDERIPENLREDKLYIDRSHVKTRNYCRNLDHDPQGPFCYVVVNNEVHRQYCRPRKCRTSGKITLSSPDRDSNLDLPILCSLAQHKTSALANYTTEAGDLVV</sequence>
<keyword evidence="1 3" id="KW-0420">Kringle</keyword>
<evidence type="ECO:0000256" key="3">
    <source>
        <dbReference type="PROSITE-ProRule" id="PRU00121"/>
    </source>
</evidence>
<gene>
    <name evidence="5" type="ORF">TPAB3V08_LOCUS7592</name>
</gene>
<dbReference type="Gene3D" id="2.40.20.10">
    <property type="entry name" value="Plasminogen Kringle 4"/>
    <property type="match status" value="1"/>
</dbReference>
<dbReference type="Pfam" id="PF00051">
    <property type="entry name" value="Kringle"/>
    <property type="match status" value="1"/>
</dbReference>
<dbReference type="PANTHER" id="PTHR24261:SF7">
    <property type="entry name" value="KRINGLE DOMAIN-CONTAINING PROTEIN"/>
    <property type="match status" value="1"/>
</dbReference>
<dbReference type="InterPro" id="IPR038178">
    <property type="entry name" value="Kringle_sf"/>
</dbReference>
<feature type="domain" description="Kringle" evidence="4">
    <location>
        <begin position="26"/>
        <end position="100"/>
    </location>
</feature>
<dbReference type="InterPro" id="IPR050759">
    <property type="entry name" value="Serine_protease_kringle"/>
</dbReference>
<accession>A0ABN7P116</accession>
<evidence type="ECO:0000313" key="6">
    <source>
        <dbReference type="Proteomes" id="UP001153148"/>
    </source>
</evidence>
<proteinExistence type="predicted"/>
<dbReference type="Proteomes" id="UP001153148">
    <property type="component" value="Unassembled WGS sequence"/>
</dbReference>
<evidence type="ECO:0000256" key="2">
    <source>
        <dbReference type="ARBA" id="ARBA00023157"/>
    </source>
</evidence>
<comment type="caution">
    <text evidence="3">Lacks conserved residue(s) required for the propagation of feature annotation.</text>
</comment>
<dbReference type="EMBL" id="CAJPIN010012974">
    <property type="protein sequence ID" value="CAG2060636.1"/>
    <property type="molecule type" value="Genomic_DNA"/>
</dbReference>
<evidence type="ECO:0000256" key="1">
    <source>
        <dbReference type="ARBA" id="ARBA00022572"/>
    </source>
</evidence>
<dbReference type="InterPro" id="IPR000001">
    <property type="entry name" value="Kringle"/>
</dbReference>
<organism evidence="5 6">
    <name type="scientific">Timema podura</name>
    <name type="common">Walking stick</name>
    <dbReference type="NCBI Taxonomy" id="61482"/>
    <lineage>
        <taxon>Eukaryota</taxon>
        <taxon>Metazoa</taxon>
        <taxon>Ecdysozoa</taxon>
        <taxon>Arthropoda</taxon>
        <taxon>Hexapoda</taxon>
        <taxon>Insecta</taxon>
        <taxon>Pterygota</taxon>
        <taxon>Neoptera</taxon>
        <taxon>Polyneoptera</taxon>
        <taxon>Phasmatodea</taxon>
        <taxon>Timematodea</taxon>
        <taxon>Timematoidea</taxon>
        <taxon>Timematidae</taxon>
        <taxon>Timema</taxon>
    </lineage>
</organism>
<dbReference type="PANTHER" id="PTHR24261">
    <property type="entry name" value="PLASMINOGEN-RELATED"/>
    <property type="match status" value="1"/>
</dbReference>
<dbReference type="SMART" id="SM00130">
    <property type="entry name" value="KR"/>
    <property type="match status" value="1"/>
</dbReference>
<comment type="caution">
    <text evidence="5">The sequence shown here is derived from an EMBL/GenBank/DDBJ whole genome shotgun (WGS) entry which is preliminary data.</text>
</comment>